<comment type="caution">
    <text evidence="4">The sequence shown here is derived from an EMBL/GenBank/DDBJ whole genome shotgun (WGS) entry which is preliminary data.</text>
</comment>
<gene>
    <name evidence="4" type="ORF">RHS01_11067</name>
</gene>
<dbReference type="PANTHER" id="PTHR22847:SF637">
    <property type="entry name" value="WD REPEAT DOMAIN 5B"/>
    <property type="match status" value="1"/>
</dbReference>
<evidence type="ECO:0000256" key="3">
    <source>
        <dbReference type="PROSITE-ProRule" id="PRU00221"/>
    </source>
</evidence>
<evidence type="ECO:0000313" key="5">
    <source>
        <dbReference type="Proteomes" id="UP000614334"/>
    </source>
</evidence>
<organism evidence="4 5">
    <name type="scientific">Rhizoctonia solani</name>
    <dbReference type="NCBI Taxonomy" id="456999"/>
    <lineage>
        <taxon>Eukaryota</taxon>
        <taxon>Fungi</taxon>
        <taxon>Dikarya</taxon>
        <taxon>Basidiomycota</taxon>
        <taxon>Agaricomycotina</taxon>
        <taxon>Agaricomycetes</taxon>
        <taxon>Cantharellales</taxon>
        <taxon>Ceratobasidiaceae</taxon>
        <taxon>Rhizoctonia</taxon>
    </lineage>
</organism>
<protein>
    <recommendedName>
        <fullName evidence="6">Vegetative incompatibility protein HET-E-1 [Podospora anserina]</fullName>
    </recommendedName>
</protein>
<evidence type="ECO:0008006" key="6">
    <source>
        <dbReference type="Google" id="ProtNLM"/>
    </source>
</evidence>
<feature type="repeat" description="WD" evidence="3">
    <location>
        <begin position="223"/>
        <end position="255"/>
    </location>
</feature>
<name>A0A8H7LZG8_9AGAM</name>
<keyword evidence="1 3" id="KW-0853">WD repeat</keyword>
<proteinExistence type="predicted"/>
<dbReference type="InterPro" id="IPR019775">
    <property type="entry name" value="WD40_repeat_CS"/>
</dbReference>
<keyword evidence="2" id="KW-0677">Repeat</keyword>
<sequence>MEDANRCCLFGCISPDGSRIAAGGLDKAIYMFNAHDGTPALEPLVAHVERILSVAFSPDGSCYSSRFGGVGMDSVGLVLPDSRRMVSASHDGTVEMWNVDDGTLVPSDLIGRLEYEVTQWHSRPTANALLSAVGVGRSYQYKGINSLTFSSDGRFIVSHSFPGGIRVFDSHSCDFVLGPLDEFSDRRRSAVFSPDGNYIVSGSSGGSVRIWRVEGWAPAYEPLEGHQDLVCSLAYSPDGAYIVSASEDSTIRVWKAPGRRPSPAHPNMTLRLQIRESHMLRLLVE</sequence>
<dbReference type="Gene3D" id="2.130.10.10">
    <property type="entry name" value="YVTN repeat-like/Quinoprotein amine dehydrogenase"/>
    <property type="match status" value="2"/>
</dbReference>
<dbReference type="InterPro" id="IPR015943">
    <property type="entry name" value="WD40/YVTN_repeat-like_dom_sf"/>
</dbReference>
<dbReference type="PROSITE" id="PS50082">
    <property type="entry name" value="WD_REPEATS_2"/>
    <property type="match status" value="3"/>
</dbReference>
<feature type="repeat" description="WD" evidence="3">
    <location>
        <begin position="80"/>
        <end position="107"/>
    </location>
</feature>
<dbReference type="Pfam" id="PF00400">
    <property type="entry name" value="WD40"/>
    <property type="match status" value="5"/>
</dbReference>
<dbReference type="PROSITE" id="PS00678">
    <property type="entry name" value="WD_REPEATS_1"/>
    <property type="match status" value="1"/>
</dbReference>
<dbReference type="SMART" id="SM00320">
    <property type="entry name" value="WD40"/>
    <property type="match status" value="5"/>
</dbReference>
<dbReference type="SUPFAM" id="SSF50978">
    <property type="entry name" value="WD40 repeat-like"/>
    <property type="match status" value="1"/>
</dbReference>
<dbReference type="GO" id="GO:1990234">
    <property type="term" value="C:transferase complex"/>
    <property type="evidence" value="ECO:0007669"/>
    <property type="project" value="UniProtKB-ARBA"/>
</dbReference>
<reference evidence="4" key="1">
    <citation type="submission" date="2020-09" db="EMBL/GenBank/DDBJ databases">
        <title>Comparative genome analyses of four rice-infecting Rhizoctonia solani isolates reveal extensive enrichment of homogalacturonan modification genes.</title>
        <authorList>
            <person name="Lee D.-Y."/>
            <person name="Jeon J."/>
            <person name="Kim K.-T."/>
            <person name="Cheong K."/>
            <person name="Song H."/>
            <person name="Choi G."/>
            <person name="Ko J."/>
            <person name="Opiyo S.O."/>
            <person name="Zuo S."/>
            <person name="Madhav S."/>
            <person name="Lee Y.-H."/>
            <person name="Wang G.-L."/>
        </authorList>
    </citation>
    <scope>NUCLEOTIDE SEQUENCE</scope>
    <source>
        <strain evidence="4">AG1-IA B2</strain>
    </source>
</reference>
<dbReference type="Proteomes" id="UP000614334">
    <property type="component" value="Unassembled WGS sequence"/>
</dbReference>
<evidence type="ECO:0000256" key="1">
    <source>
        <dbReference type="ARBA" id="ARBA00022574"/>
    </source>
</evidence>
<dbReference type="AlphaFoldDB" id="A0A8H7LZG8"/>
<dbReference type="PRINTS" id="PR00320">
    <property type="entry name" value="GPROTEINBRPT"/>
</dbReference>
<dbReference type="InterPro" id="IPR020472">
    <property type="entry name" value="WD40_PAC1"/>
</dbReference>
<accession>A0A8H7LZG8</accession>
<evidence type="ECO:0000256" key="2">
    <source>
        <dbReference type="ARBA" id="ARBA00022737"/>
    </source>
</evidence>
<dbReference type="InterPro" id="IPR036322">
    <property type="entry name" value="WD40_repeat_dom_sf"/>
</dbReference>
<dbReference type="PROSITE" id="PS50294">
    <property type="entry name" value="WD_REPEATS_REGION"/>
    <property type="match status" value="2"/>
</dbReference>
<dbReference type="InterPro" id="IPR001680">
    <property type="entry name" value="WD40_rpt"/>
</dbReference>
<dbReference type="EMBL" id="JACYCF010000049">
    <property type="protein sequence ID" value="KAF8748081.1"/>
    <property type="molecule type" value="Genomic_DNA"/>
</dbReference>
<evidence type="ECO:0000313" key="4">
    <source>
        <dbReference type="EMBL" id="KAF8748081.1"/>
    </source>
</evidence>
<feature type="repeat" description="WD" evidence="3">
    <location>
        <begin position="180"/>
        <end position="214"/>
    </location>
</feature>
<dbReference type="PANTHER" id="PTHR22847">
    <property type="entry name" value="WD40 REPEAT PROTEIN"/>
    <property type="match status" value="1"/>
</dbReference>